<sequence length="322" mass="36530">MASFHHEKVQRRQTMSQDEITQYNEAHITAALEWFRNPQGTVAQALELLDPVPPLVLESVSTATKGVSEAEKGLPSLKKVTMTADWIDRKVDERQPAFQSLAVEQQYKSNILSHLLRSRIEIQGEEFNEKITDDFHLHQILVPAVEIAQAVRREASPLTASPAHNQSNITGDLFVYTKGKRERGFIWVVIEDKTSSVFAKHGREFLELVQHDTFPFPQPHEMDGAPAGMRMWLQIWSQIVMYDAYFAKVFSPIGVLYIRRQLDSNELVVSWLYDNLDGGVSRTLCLILDACEQGDQRAAHALTIPGRLARFSKRGGSCPEFR</sequence>
<dbReference type="EMBL" id="JACAZI010000004">
    <property type="protein sequence ID" value="KAF7363262.1"/>
    <property type="molecule type" value="Genomic_DNA"/>
</dbReference>
<organism evidence="1 2">
    <name type="scientific">Mycena venus</name>
    <dbReference type="NCBI Taxonomy" id="2733690"/>
    <lineage>
        <taxon>Eukaryota</taxon>
        <taxon>Fungi</taxon>
        <taxon>Dikarya</taxon>
        <taxon>Basidiomycota</taxon>
        <taxon>Agaricomycotina</taxon>
        <taxon>Agaricomycetes</taxon>
        <taxon>Agaricomycetidae</taxon>
        <taxon>Agaricales</taxon>
        <taxon>Marasmiineae</taxon>
        <taxon>Mycenaceae</taxon>
        <taxon>Mycena</taxon>
    </lineage>
</organism>
<keyword evidence="2" id="KW-1185">Reference proteome</keyword>
<dbReference type="OrthoDB" id="3027167at2759"/>
<name>A0A8H6YQZ6_9AGAR</name>
<evidence type="ECO:0000313" key="2">
    <source>
        <dbReference type="Proteomes" id="UP000620124"/>
    </source>
</evidence>
<gene>
    <name evidence="1" type="ORF">MVEN_00679400</name>
</gene>
<evidence type="ECO:0000313" key="1">
    <source>
        <dbReference type="EMBL" id="KAF7363262.1"/>
    </source>
</evidence>
<dbReference type="Proteomes" id="UP000620124">
    <property type="component" value="Unassembled WGS sequence"/>
</dbReference>
<protein>
    <submittedName>
        <fullName evidence="1">Uncharacterized protein</fullName>
    </submittedName>
</protein>
<dbReference type="AlphaFoldDB" id="A0A8H6YQZ6"/>
<accession>A0A8H6YQZ6</accession>
<proteinExistence type="predicted"/>
<comment type="caution">
    <text evidence="1">The sequence shown here is derived from an EMBL/GenBank/DDBJ whole genome shotgun (WGS) entry which is preliminary data.</text>
</comment>
<reference evidence="1" key="1">
    <citation type="submission" date="2020-05" db="EMBL/GenBank/DDBJ databases">
        <title>Mycena genomes resolve the evolution of fungal bioluminescence.</title>
        <authorList>
            <person name="Tsai I.J."/>
        </authorList>
    </citation>
    <scope>NUCLEOTIDE SEQUENCE</scope>
    <source>
        <strain evidence="1">CCC161011</strain>
    </source>
</reference>